<dbReference type="PANTHER" id="PTHR42716">
    <property type="entry name" value="L-ASPARTATE OXIDASE"/>
    <property type="match status" value="1"/>
</dbReference>
<dbReference type="NCBIfam" id="NF005867">
    <property type="entry name" value="PRK07804.1"/>
    <property type="match status" value="1"/>
</dbReference>
<dbReference type="InterPro" id="IPR015939">
    <property type="entry name" value="Fum_Rdtase/Succ_DH_flav-like_C"/>
</dbReference>
<evidence type="ECO:0000256" key="1">
    <source>
        <dbReference type="ARBA" id="ARBA00001974"/>
    </source>
</evidence>
<dbReference type="PANTHER" id="PTHR42716:SF2">
    <property type="entry name" value="L-ASPARTATE OXIDASE, CHLOROPLASTIC"/>
    <property type="match status" value="1"/>
</dbReference>
<dbReference type="SUPFAM" id="SSF56425">
    <property type="entry name" value="Succinate dehydrogenase/fumarate reductase flavoprotein, catalytic domain"/>
    <property type="match status" value="1"/>
</dbReference>
<comment type="pathway">
    <text evidence="2 13">Cofactor biosynthesis; NAD(+) biosynthesis; iminoaspartate from L-aspartate (oxidase route): step 1/1.</text>
</comment>
<reference evidence="16 17" key="1">
    <citation type="journal article" date="2009" name="Stand. Genomic Sci.">
        <title>Complete genome sequence of Jonesia denitrificans type strain (Prevot 55134).</title>
        <authorList>
            <person name="Pukall R."/>
            <person name="Gehrich-Schroter G."/>
            <person name="Lapidus A."/>
            <person name="Nolan M."/>
            <person name="Glavina Del Rio T."/>
            <person name="Lucas S."/>
            <person name="Chen F."/>
            <person name="Tice H."/>
            <person name="Pitluck S."/>
            <person name="Cheng J.F."/>
            <person name="Copeland A."/>
            <person name="Saunders E."/>
            <person name="Brettin T."/>
            <person name="Detter J.C."/>
            <person name="Bruce D."/>
            <person name="Goodwin L."/>
            <person name="Pati A."/>
            <person name="Ivanova N."/>
            <person name="Mavromatis K."/>
            <person name="Ovchinnikova G."/>
            <person name="Chen A."/>
            <person name="Palaniappan K."/>
            <person name="Land M."/>
            <person name="Hauser L."/>
            <person name="Chang Y.J."/>
            <person name="Jeffries C.D."/>
            <person name="Chain P."/>
            <person name="Goker M."/>
            <person name="Bristow J."/>
            <person name="Eisen J.A."/>
            <person name="Markowitz V."/>
            <person name="Hugenholtz P."/>
            <person name="Kyrpides N.C."/>
            <person name="Klenk H.P."/>
            <person name="Han C."/>
        </authorList>
    </citation>
    <scope>NUCLEOTIDE SEQUENCE [LARGE SCALE GENOMIC DNA]</scope>
    <source>
        <strain evidence="17">ATCC 14870 / DSM 20603 / BCRC 15368 / CIP 55.134 / JCM 11481 / NBRC 15587 / NCTC 10816 / Prevot 55134</strain>
    </source>
</reference>
<dbReference type="InterPro" id="IPR037099">
    <property type="entry name" value="Fum_R/Succ_DH_flav-like_C_sf"/>
</dbReference>
<dbReference type="InterPro" id="IPR036188">
    <property type="entry name" value="FAD/NAD-bd_sf"/>
</dbReference>
<evidence type="ECO:0000256" key="7">
    <source>
        <dbReference type="ARBA" id="ARBA00022642"/>
    </source>
</evidence>
<evidence type="ECO:0000256" key="5">
    <source>
        <dbReference type="ARBA" id="ARBA00021901"/>
    </source>
</evidence>
<evidence type="ECO:0000256" key="12">
    <source>
        <dbReference type="NCBIfam" id="TIGR00551"/>
    </source>
</evidence>
<dbReference type="RefSeq" id="WP_015772359.1">
    <property type="nucleotide sequence ID" value="NC_013174.1"/>
</dbReference>
<dbReference type="GO" id="GO:0005737">
    <property type="term" value="C:cytoplasm"/>
    <property type="evidence" value="ECO:0007669"/>
    <property type="project" value="UniProtKB-SubCell"/>
</dbReference>
<name>C7R107_JONDD</name>
<dbReference type="AlphaFoldDB" id="C7R107"/>
<evidence type="ECO:0000313" key="16">
    <source>
        <dbReference type="EMBL" id="ACV09731.1"/>
    </source>
</evidence>
<dbReference type="OrthoDB" id="9805351at2"/>
<protein>
    <recommendedName>
        <fullName evidence="5 12">L-aspartate oxidase</fullName>
        <ecNumber evidence="4 12">1.4.3.16</ecNumber>
    </recommendedName>
</protein>
<dbReference type="Pfam" id="PF00890">
    <property type="entry name" value="FAD_binding_2"/>
    <property type="match status" value="1"/>
</dbReference>
<dbReference type="Proteomes" id="UP000000628">
    <property type="component" value="Chromosome"/>
</dbReference>
<evidence type="ECO:0000256" key="11">
    <source>
        <dbReference type="ARBA" id="ARBA00048305"/>
    </source>
</evidence>
<keyword evidence="8 13" id="KW-0274">FAD</keyword>
<dbReference type="GO" id="GO:0034628">
    <property type="term" value="P:'de novo' NAD+ biosynthetic process from L-aspartate"/>
    <property type="evidence" value="ECO:0007669"/>
    <property type="project" value="TreeGrafter"/>
</dbReference>
<evidence type="ECO:0000256" key="8">
    <source>
        <dbReference type="ARBA" id="ARBA00022827"/>
    </source>
</evidence>
<dbReference type="SUPFAM" id="SSF51905">
    <property type="entry name" value="FAD/NAD(P)-binding domain"/>
    <property type="match status" value="1"/>
</dbReference>
<comment type="function">
    <text evidence="10">Catalyzes the oxidation of L-aspartate to iminoaspartate, the first step in the de novo biosynthesis of NAD(+).</text>
</comment>
<dbReference type="EMBL" id="CP001706">
    <property type="protein sequence ID" value="ACV09731.1"/>
    <property type="molecule type" value="Genomic_DNA"/>
</dbReference>
<evidence type="ECO:0000256" key="3">
    <source>
        <dbReference type="ARBA" id="ARBA00008562"/>
    </source>
</evidence>
<dbReference type="GO" id="GO:0008734">
    <property type="term" value="F:L-aspartate oxidase activity"/>
    <property type="evidence" value="ECO:0007669"/>
    <property type="project" value="UniProtKB-UniRule"/>
</dbReference>
<organism evidence="16 17">
    <name type="scientific">Jonesia denitrificans (strain ATCC 14870 / DSM 20603 / BCRC 15368 / CIP 55.134 / JCM 11481 / NBRC 15587 / NCTC 10816 / Prevot 55134)</name>
    <name type="common">Listeria denitrificans</name>
    <dbReference type="NCBI Taxonomy" id="471856"/>
    <lineage>
        <taxon>Bacteria</taxon>
        <taxon>Bacillati</taxon>
        <taxon>Actinomycetota</taxon>
        <taxon>Actinomycetes</taxon>
        <taxon>Micrococcales</taxon>
        <taxon>Jonesiaceae</taxon>
        <taxon>Jonesia</taxon>
    </lineage>
</organism>
<dbReference type="UniPathway" id="UPA00253">
    <property type="reaction ID" value="UER00326"/>
</dbReference>
<keyword evidence="7 13" id="KW-0662">Pyridine nucleotide biosynthesis</keyword>
<dbReference type="FunFam" id="3.90.700.10:FF:000002">
    <property type="entry name" value="L-aspartate oxidase"/>
    <property type="match status" value="1"/>
</dbReference>
<feature type="domain" description="FAD-dependent oxidoreductase 2 FAD-binding" evidence="14">
    <location>
        <begin position="25"/>
        <end position="419"/>
    </location>
</feature>
<evidence type="ECO:0000259" key="15">
    <source>
        <dbReference type="Pfam" id="PF02910"/>
    </source>
</evidence>
<comment type="subcellular location">
    <subcellularLocation>
        <location evidence="13">Cytoplasm</location>
    </subcellularLocation>
</comment>
<feature type="domain" description="Fumarate reductase/succinate dehydrogenase flavoprotein-like C-terminal" evidence="15">
    <location>
        <begin position="462"/>
        <end position="562"/>
    </location>
</feature>
<dbReference type="eggNOG" id="COG0029">
    <property type="taxonomic scope" value="Bacteria"/>
</dbReference>
<evidence type="ECO:0000256" key="4">
    <source>
        <dbReference type="ARBA" id="ARBA00012173"/>
    </source>
</evidence>
<evidence type="ECO:0000256" key="6">
    <source>
        <dbReference type="ARBA" id="ARBA00022630"/>
    </source>
</evidence>
<dbReference type="PRINTS" id="PR00368">
    <property type="entry name" value="FADPNR"/>
</dbReference>
<keyword evidence="6 13" id="KW-0285">Flavoprotein</keyword>
<dbReference type="Gene3D" id="3.50.50.60">
    <property type="entry name" value="FAD/NAD(P)-binding domain"/>
    <property type="match status" value="1"/>
</dbReference>
<evidence type="ECO:0000313" key="17">
    <source>
        <dbReference type="Proteomes" id="UP000000628"/>
    </source>
</evidence>
<dbReference type="STRING" id="471856.Jden_2094"/>
<dbReference type="InterPro" id="IPR005288">
    <property type="entry name" value="NadB"/>
</dbReference>
<evidence type="ECO:0000259" key="14">
    <source>
        <dbReference type="Pfam" id="PF00890"/>
    </source>
</evidence>
<keyword evidence="9 13" id="KW-0560">Oxidoreductase</keyword>
<comment type="similarity">
    <text evidence="3 13">Belongs to the FAD-dependent oxidoreductase 2 family. NadB subfamily.</text>
</comment>
<comment type="catalytic activity">
    <reaction evidence="11">
        <text>L-aspartate + O2 = iminosuccinate + H2O2</text>
        <dbReference type="Rhea" id="RHEA:25876"/>
        <dbReference type="ChEBI" id="CHEBI:15379"/>
        <dbReference type="ChEBI" id="CHEBI:16240"/>
        <dbReference type="ChEBI" id="CHEBI:29991"/>
        <dbReference type="ChEBI" id="CHEBI:77875"/>
        <dbReference type="EC" id="1.4.3.16"/>
    </reaction>
    <physiologicalReaction direction="left-to-right" evidence="11">
        <dbReference type="Rhea" id="RHEA:25877"/>
    </physiologicalReaction>
</comment>
<evidence type="ECO:0000256" key="10">
    <source>
        <dbReference type="ARBA" id="ARBA00029426"/>
    </source>
</evidence>
<evidence type="ECO:0000256" key="2">
    <source>
        <dbReference type="ARBA" id="ARBA00004950"/>
    </source>
</evidence>
<dbReference type="GO" id="GO:0033765">
    <property type="term" value="F:steroid dehydrogenase activity, acting on the CH-CH group of donors"/>
    <property type="evidence" value="ECO:0007669"/>
    <property type="project" value="UniProtKB-ARBA"/>
</dbReference>
<gene>
    <name evidence="16" type="ordered locus">Jden_2094</name>
</gene>
<dbReference type="HOGENOM" id="CLU_014312_3_0_11"/>
<dbReference type="SUPFAM" id="SSF46977">
    <property type="entry name" value="Succinate dehydrogenase/fumarate reductase flavoprotein C-terminal domain"/>
    <property type="match status" value="1"/>
</dbReference>
<accession>C7R107</accession>
<proteinExistence type="inferred from homology"/>
<evidence type="ECO:0000256" key="9">
    <source>
        <dbReference type="ARBA" id="ARBA00023002"/>
    </source>
</evidence>
<dbReference type="EC" id="1.4.3.16" evidence="4 12"/>
<dbReference type="InterPro" id="IPR003953">
    <property type="entry name" value="FAD-dep_OxRdtase_2_FAD-bd"/>
</dbReference>
<dbReference type="InterPro" id="IPR027477">
    <property type="entry name" value="Succ_DH/fumarate_Rdtase_cat_sf"/>
</dbReference>
<comment type="cofactor">
    <cofactor evidence="1 13">
        <name>FAD</name>
        <dbReference type="ChEBI" id="CHEBI:57692"/>
    </cofactor>
</comment>
<dbReference type="Pfam" id="PF02910">
    <property type="entry name" value="Succ_DH_flav_C"/>
    <property type="match status" value="1"/>
</dbReference>
<sequence length="589" mass="62210">MNHEQVSTLPTQLAAPEPGWTVEADVIVVGSGIAGLTAALDMRSRVGRVLLVTKDSLSSGSTVWAQGGIAAALDPADTPAAHLADTLTAGVGLCDPAAVEVLVTEGPRRVRDLMKRGAQFDRSTDGSVSLTREGGHHADRIAHAGGDATGAEISRALVAQLEQVRDDPGIEVIEHAQVIDILTSSGDVPPQKHDDERRVACGVTLHVRGEGSRDGIGAALARAVVLATGGIGQLFVSSTNPSQTTGDGAAAALRAGADLADVEFVQFHPTVLWLGSGARGQLTLISEAVRGEGAYLIDVEGNRFMPSVHEMAELAPRDVVARAIVRQMEATGEDHVLLDARHLGKEFLMSRFPTIHARLLEHGFDMTQEPVPVAPAQHYHSGGIRTNAEGRTTLRGLYAIGEAACTGVHGANRLASNSLLEGIVFAHRAAADIAARMSAGELPQRTPEVRGGHSGLVMAATRTRIQRAMTKGAGVVRTHESLTTTLDVLRKIRTDADVPEPVPGDQSVLPQAAEWETTNIHSMASALALAARTRTETRGGHVRSDFPETDDAWLRRVVIRLDARGCLQADVAPLSRNEPPIPSPPHEES</sequence>
<dbReference type="Gene3D" id="1.20.58.100">
    <property type="entry name" value="Fumarate reductase/succinate dehydrogenase flavoprotein-like, C-terminal domain"/>
    <property type="match status" value="1"/>
</dbReference>
<evidence type="ECO:0000256" key="13">
    <source>
        <dbReference type="RuleBase" id="RU362049"/>
    </source>
</evidence>
<keyword evidence="17" id="KW-1185">Reference proteome</keyword>
<dbReference type="KEGG" id="jde:Jden_2094"/>
<dbReference type="NCBIfam" id="TIGR00551">
    <property type="entry name" value="nadB"/>
    <property type="match status" value="1"/>
</dbReference>
<dbReference type="Gene3D" id="3.90.700.10">
    <property type="entry name" value="Succinate dehydrogenase/fumarate reductase flavoprotein, catalytic domain"/>
    <property type="match status" value="1"/>
</dbReference>